<dbReference type="SUPFAM" id="SSF47413">
    <property type="entry name" value="lambda repressor-like DNA-binding domains"/>
    <property type="match status" value="1"/>
</dbReference>
<proteinExistence type="predicted"/>
<reference evidence="1 2" key="1">
    <citation type="submission" date="2014-03" db="EMBL/GenBank/DDBJ databases">
        <title>Genomics of Bifidobacteria.</title>
        <authorList>
            <person name="Ventura M."/>
            <person name="Milani C."/>
            <person name="Lugli G.A."/>
        </authorList>
    </citation>
    <scope>NUCLEOTIDE SEQUENCE [LARGE SCALE GENOMIC DNA]</scope>
    <source>
        <strain evidence="1 2">LMG 10738</strain>
    </source>
</reference>
<dbReference type="InterPro" id="IPR010982">
    <property type="entry name" value="Lambda_DNA-bd_dom_sf"/>
</dbReference>
<organism evidence="1 2">
    <name type="scientific">Bifidobacterium cuniculi</name>
    <dbReference type="NCBI Taxonomy" id="1688"/>
    <lineage>
        <taxon>Bacteria</taxon>
        <taxon>Bacillati</taxon>
        <taxon>Actinomycetota</taxon>
        <taxon>Actinomycetes</taxon>
        <taxon>Bifidobacteriales</taxon>
        <taxon>Bifidobacteriaceae</taxon>
        <taxon>Bifidobacterium</taxon>
    </lineage>
</organism>
<gene>
    <name evidence="1" type="ORF">BCUN_0426</name>
</gene>
<dbReference type="GO" id="GO:0003677">
    <property type="term" value="F:DNA binding"/>
    <property type="evidence" value="ECO:0007669"/>
    <property type="project" value="InterPro"/>
</dbReference>
<dbReference type="Proteomes" id="UP000029067">
    <property type="component" value="Unassembled WGS sequence"/>
</dbReference>
<name>A0A087B4H7_9BIFI</name>
<dbReference type="AlphaFoldDB" id="A0A087B4H7"/>
<dbReference type="Gene3D" id="1.10.260.40">
    <property type="entry name" value="lambda repressor-like DNA-binding domains"/>
    <property type="match status" value="1"/>
</dbReference>
<keyword evidence="2" id="KW-1185">Reference proteome</keyword>
<dbReference type="STRING" id="1688.BCUN_0426"/>
<dbReference type="EMBL" id="JGYV01000001">
    <property type="protein sequence ID" value="KFI65927.1"/>
    <property type="molecule type" value="Genomic_DNA"/>
</dbReference>
<protein>
    <recommendedName>
        <fullName evidence="3">HTH cro/C1-type domain-containing protein</fullName>
    </recommendedName>
</protein>
<dbReference type="eggNOG" id="ENOG50322BG">
    <property type="taxonomic scope" value="Bacteria"/>
</dbReference>
<accession>A0A087B4H7</accession>
<evidence type="ECO:0000313" key="2">
    <source>
        <dbReference type="Proteomes" id="UP000029067"/>
    </source>
</evidence>
<evidence type="ECO:0000313" key="1">
    <source>
        <dbReference type="EMBL" id="KFI65927.1"/>
    </source>
</evidence>
<sequence length="79" mass="8588">MSSMDITRYAEQVADNVAQAIEKAGLTKAGAATRSGIPRTTLIRQLEHPDAYPFNVRQLAQLSIATGAPVTKLMKPIRH</sequence>
<comment type="caution">
    <text evidence="1">The sequence shown here is derived from an EMBL/GenBank/DDBJ whole genome shotgun (WGS) entry which is preliminary data.</text>
</comment>
<evidence type="ECO:0008006" key="3">
    <source>
        <dbReference type="Google" id="ProtNLM"/>
    </source>
</evidence>